<sequence>MTCARRRRLQSIQTALIAVSPYVCIAQAIFYGTLDDARSGDAAVLVAEPPSLRRPYVRWLSVERRFIGYTGSCHLRALSDRSGLDTPLFNP</sequence>
<reference evidence="1 2" key="1">
    <citation type="submission" date="2014-04" db="EMBL/GenBank/DDBJ databases">
        <authorList>
            <consortium name="DOE Joint Genome Institute"/>
            <person name="Kuo A."/>
            <person name="Tarkka M."/>
            <person name="Buscot F."/>
            <person name="Kohler A."/>
            <person name="Nagy L.G."/>
            <person name="Floudas D."/>
            <person name="Copeland A."/>
            <person name="Barry K.W."/>
            <person name="Cichocki N."/>
            <person name="Veneault-Fourrey C."/>
            <person name="LaButti K."/>
            <person name="Lindquist E.A."/>
            <person name="Lipzen A."/>
            <person name="Lundell T."/>
            <person name="Morin E."/>
            <person name="Murat C."/>
            <person name="Sun H."/>
            <person name="Tunlid A."/>
            <person name="Henrissat B."/>
            <person name="Grigoriev I.V."/>
            <person name="Hibbett D.S."/>
            <person name="Martin F."/>
            <person name="Nordberg H.P."/>
            <person name="Cantor M.N."/>
            <person name="Hua S.X."/>
        </authorList>
    </citation>
    <scope>NUCLEOTIDE SEQUENCE [LARGE SCALE GENOMIC DNA]</scope>
    <source>
        <strain evidence="1 2">F 1598</strain>
    </source>
</reference>
<reference evidence="2" key="2">
    <citation type="submission" date="2015-01" db="EMBL/GenBank/DDBJ databases">
        <title>Evolutionary Origins and Diversification of the Mycorrhizal Mutualists.</title>
        <authorList>
            <consortium name="DOE Joint Genome Institute"/>
            <consortium name="Mycorrhizal Genomics Consortium"/>
            <person name="Kohler A."/>
            <person name="Kuo A."/>
            <person name="Nagy L.G."/>
            <person name="Floudas D."/>
            <person name="Copeland A."/>
            <person name="Barry K.W."/>
            <person name="Cichocki N."/>
            <person name="Veneault-Fourrey C."/>
            <person name="LaButti K."/>
            <person name="Lindquist E.A."/>
            <person name="Lipzen A."/>
            <person name="Lundell T."/>
            <person name="Morin E."/>
            <person name="Murat C."/>
            <person name="Riley R."/>
            <person name="Ohm R."/>
            <person name="Sun H."/>
            <person name="Tunlid A."/>
            <person name="Henrissat B."/>
            <person name="Grigoriev I.V."/>
            <person name="Hibbett D.S."/>
            <person name="Martin F."/>
        </authorList>
    </citation>
    <scope>NUCLEOTIDE SEQUENCE [LARGE SCALE GENOMIC DNA]</scope>
    <source>
        <strain evidence="2">F 1598</strain>
    </source>
</reference>
<gene>
    <name evidence="1" type="ORF">PILCRDRAFT_821493</name>
</gene>
<proteinExistence type="predicted"/>
<organism evidence="1 2">
    <name type="scientific">Piloderma croceum (strain F 1598)</name>
    <dbReference type="NCBI Taxonomy" id="765440"/>
    <lineage>
        <taxon>Eukaryota</taxon>
        <taxon>Fungi</taxon>
        <taxon>Dikarya</taxon>
        <taxon>Basidiomycota</taxon>
        <taxon>Agaricomycotina</taxon>
        <taxon>Agaricomycetes</taxon>
        <taxon>Agaricomycetidae</taxon>
        <taxon>Atheliales</taxon>
        <taxon>Atheliaceae</taxon>
        <taxon>Piloderma</taxon>
    </lineage>
</organism>
<accession>A0A0C3B582</accession>
<dbReference type="AlphaFoldDB" id="A0A0C3B582"/>
<protein>
    <submittedName>
        <fullName evidence="1">Uncharacterized protein</fullName>
    </submittedName>
</protein>
<name>A0A0C3B582_PILCF</name>
<keyword evidence="2" id="KW-1185">Reference proteome</keyword>
<dbReference type="InParanoid" id="A0A0C3B582"/>
<dbReference type="HOGENOM" id="CLU_2427829_0_0_1"/>
<dbReference type="EMBL" id="KN832999">
    <property type="protein sequence ID" value="KIM81408.1"/>
    <property type="molecule type" value="Genomic_DNA"/>
</dbReference>
<evidence type="ECO:0000313" key="2">
    <source>
        <dbReference type="Proteomes" id="UP000054166"/>
    </source>
</evidence>
<dbReference type="Proteomes" id="UP000054166">
    <property type="component" value="Unassembled WGS sequence"/>
</dbReference>
<evidence type="ECO:0000313" key="1">
    <source>
        <dbReference type="EMBL" id="KIM81408.1"/>
    </source>
</evidence>